<dbReference type="AlphaFoldDB" id="A0A8B2NJ63"/>
<sequence length="337" mass="36487">MRLFTLAAIAGCALAPVTASAAENLSYAHFMPATSWQQDEMFQAWADAVAEESGGELGVTVYPAQTLGKAPAGYDNARMGVADIAWTVQGYTAGRFPLSQIIELPGLFDTAEVGSCAFQKLYDSGALDAEYEDTHVLFVHTHGPGQLHTRDTPVSKIADLQGLKLRRPTAVIGTLLSELGAEPVGLPAPQIYESLQRGVIDGYMITWESTTSFRLAELSKYHTDFGFYALAFVTTMNKDKYESLSPAAKAAVDANSGMKWSLVAGRGYDKADAEALAEIEESSEVLKISDEELPEWQAAADRATEIYLEELESKGLPGRETYEKVKEYVASCEAELG</sequence>
<evidence type="ECO:0000313" key="3">
    <source>
        <dbReference type="EMBL" id="RAH97270.1"/>
    </source>
</evidence>
<protein>
    <submittedName>
        <fullName evidence="3">C4-dicarboxylate ABC transporter substrate-binding protein</fullName>
    </submittedName>
</protein>
<name>A0A8B2NJ63_9HYPH</name>
<evidence type="ECO:0000256" key="2">
    <source>
        <dbReference type="SAM" id="SignalP"/>
    </source>
</evidence>
<organism evidence="3 4">
    <name type="scientific">Acuticoccus sediminis</name>
    <dbReference type="NCBI Taxonomy" id="2184697"/>
    <lineage>
        <taxon>Bacteria</taxon>
        <taxon>Pseudomonadati</taxon>
        <taxon>Pseudomonadota</taxon>
        <taxon>Alphaproteobacteria</taxon>
        <taxon>Hyphomicrobiales</taxon>
        <taxon>Amorphaceae</taxon>
        <taxon>Acuticoccus</taxon>
    </lineage>
</organism>
<accession>A0A8B2NJ63</accession>
<evidence type="ECO:0000256" key="1">
    <source>
        <dbReference type="ARBA" id="ARBA00022729"/>
    </source>
</evidence>
<dbReference type="Proteomes" id="UP000249590">
    <property type="component" value="Unassembled WGS sequence"/>
</dbReference>
<dbReference type="InterPro" id="IPR038404">
    <property type="entry name" value="TRAP_DctP_sf"/>
</dbReference>
<dbReference type="NCBIfam" id="NF037995">
    <property type="entry name" value="TRAP_S1"/>
    <property type="match status" value="1"/>
</dbReference>
<dbReference type="InterPro" id="IPR018389">
    <property type="entry name" value="DctP_fam"/>
</dbReference>
<keyword evidence="1 2" id="KW-0732">Signal</keyword>
<reference evidence="3 4" key="1">
    <citation type="submission" date="2018-05" db="EMBL/GenBank/DDBJ databases">
        <title>Acuticoccus sediminis sp. nov., isolated from deep-sea sediment of Indian Ocean.</title>
        <authorList>
            <person name="Liu X."/>
            <person name="Lai Q."/>
            <person name="Du Y."/>
            <person name="Sun F."/>
            <person name="Zhang X."/>
            <person name="Wang S."/>
            <person name="Shao Z."/>
        </authorList>
    </citation>
    <scope>NUCLEOTIDE SEQUENCE [LARGE SCALE GENOMIC DNA]</scope>
    <source>
        <strain evidence="3 4">PTG4-2</strain>
    </source>
</reference>
<dbReference type="PANTHER" id="PTHR33376:SF15">
    <property type="entry name" value="BLL6794 PROTEIN"/>
    <property type="match status" value="1"/>
</dbReference>
<dbReference type="CDD" id="cd13665">
    <property type="entry name" value="PBP2_TRAP_Dctp3_4"/>
    <property type="match status" value="1"/>
</dbReference>
<proteinExistence type="predicted"/>
<dbReference type="OrthoDB" id="7822595at2"/>
<evidence type="ECO:0000313" key="4">
    <source>
        <dbReference type="Proteomes" id="UP000249590"/>
    </source>
</evidence>
<gene>
    <name evidence="3" type="ORF">DLJ53_29120</name>
</gene>
<feature type="chain" id="PRO_5032988986" evidence="2">
    <location>
        <begin position="22"/>
        <end position="337"/>
    </location>
</feature>
<dbReference type="Gene3D" id="3.40.190.170">
    <property type="entry name" value="Bacterial extracellular solute-binding protein, family 7"/>
    <property type="match status" value="1"/>
</dbReference>
<dbReference type="PANTHER" id="PTHR33376">
    <property type="match status" value="1"/>
</dbReference>
<feature type="signal peptide" evidence="2">
    <location>
        <begin position="1"/>
        <end position="21"/>
    </location>
</feature>
<dbReference type="GO" id="GO:0055085">
    <property type="term" value="P:transmembrane transport"/>
    <property type="evidence" value="ECO:0007669"/>
    <property type="project" value="InterPro"/>
</dbReference>
<dbReference type="Pfam" id="PF03480">
    <property type="entry name" value="DctP"/>
    <property type="match status" value="1"/>
</dbReference>
<dbReference type="RefSeq" id="WP_111351766.1">
    <property type="nucleotide sequence ID" value="NZ_QHHQ01000009.1"/>
</dbReference>
<dbReference type="EMBL" id="QHHQ01000009">
    <property type="protein sequence ID" value="RAH97270.1"/>
    <property type="molecule type" value="Genomic_DNA"/>
</dbReference>
<keyword evidence="4" id="KW-1185">Reference proteome</keyword>
<comment type="caution">
    <text evidence="3">The sequence shown here is derived from an EMBL/GenBank/DDBJ whole genome shotgun (WGS) entry which is preliminary data.</text>
</comment>